<name>A0ABR6YBM2_9BURK</name>
<dbReference type="CDD" id="cd04277">
    <property type="entry name" value="ZnMc_serralysin_like"/>
    <property type="match status" value="1"/>
</dbReference>
<protein>
    <submittedName>
        <fullName evidence="7">DUF4214 domain-containing protein</fullName>
    </submittedName>
</protein>
<comment type="caution">
    <text evidence="7">The sequence shown here is derived from an EMBL/GenBank/DDBJ whole genome shotgun (WGS) entry which is preliminary data.</text>
</comment>
<dbReference type="SUPFAM" id="SSF51120">
    <property type="entry name" value="beta-Roll"/>
    <property type="match status" value="3"/>
</dbReference>
<dbReference type="Gene3D" id="3.40.390.10">
    <property type="entry name" value="Collagenase (Catalytic Domain)"/>
    <property type="match status" value="1"/>
</dbReference>
<comment type="similarity">
    <text evidence="1">Belongs to the peptidase M10B family.</text>
</comment>
<dbReference type="InterPro" id="IPR001343">
    <property type="entry name" value="Hemolysn_Ca-bd"/>
</dbReference>
<evidence type="ECO:0000259" key="6">
    <source>
        <dbReference type="SMART" id="SM00235"/>
    </source>
</evidence>
<gene>
    <name evidence="7" type="ORF">H8K55_10535</name>
</gene>
<accession>A0ABR6YBM2</accession>
<dbReference type="InterPro" id="IPR024079">
    <property type="entry name" value="MetalloPept_cat_dom_sf"/>
</dbReference>
<dbReference type="Proteomes" id="UP000624279">
    <property type="component" value="Unassembled WGS sequence"/>
</dbReference>
<evidence type="ECO:0000256" key="1">
    <source>
        <dbReference type="ARBA" id="ARBA00009490"/>
    </source>
</evidence>
<evidence type="ECO:0000313" key="7">
    <source>
        <dbReference type="EMBL" id="MBC3874030.1"/>
    </source>
</evidence>
<evidence type="ECO:0000256" key="5">
    <source>
        <dbReference type="ARBA" id="ARBA00022833"/>
    </source>
</evidence>
<dbReference type="InterPro" id="IPR011049">
    <property type="entry name" value="Serralysin-like_metalloprot_C"/>
</dbReference>
<dbReference type="InterPro" id="IPR018511">
    <property type="entry name" value="Hemolysin-typ_Ca-bd_CS"/>
</dbReference>
<dbReference type="InterPro" id="IPR034033">
    <property type="entry name" value="Serralysin-like"/>
</dbReference>
<keyword evidence="4" id="KW-0378">Hydrolase</keyword>
<dbReference type="PRINTS" id="PR00313">
    <property type="entry name" value="CABNDNGRPT"/>
</dbReference>
<keyword evidence="5" id="KW-0862">Zinc</keyword>
<dbReference type="Pfam" id="PF00413">
    <property type="entry name" value="Peptidase_M10"/>
    <property type="match status" value="1"/>
</dbReference>
<dbReference type="SMART" id="SM00235">
    <property type="entry name" value="ZnMc"/>
    <property type="match status" value="1"/>
</dbReference>
<evidence type="ECO:0000256" key="2">
    <source>
        <dbReference type="ARBA" id="ARBA00022670"/>
    </source>
</evidence>
<proteinExistence type="inferred from homology"/>
<feature type="domain" description="Peptidase metallopeptidase" evidence="6">
    <location>
        <begin position="214"/>
        <end position="388"/>
    </location>
</feature>
<dbReference type="Pfam" id="PF13946">
    <property type="entry name" value="DUF4214"/>
    <property type="match status" value="1"/>
</dbReference>
<dbReference type="RefSeq" id="WP_186942067.1">
    <property type="nucleotide sequence ID" value="NZ_JACOGA010000009.1"/>
</dbReference>
<dbReference type="EMBL" id="JACOGA010000009">
    <property type="protein sequence ID" value="MBC3874030.1"/>
    <property type="molecule type" value="Genomic_DNA"/>
</dbReference>
<keyword evidence="8" id="KW-1185">Reference proteome</keyword>
<dbReference type="SUPFAM" id="SSF55486">
    <property type="entry name" value="Metalloproteases ('zincins'), catalytic domain"/>
    <property type="match status" value="1"/>
</dbReference>
<dbReference type="Gene3D" id="2.60.40.3440">
    <property type="match status" value="1"/>
</dbReference>
<dbReference type="Pfam" id="PF17963">
    <property type="entry name" value="Big_9"/>
    <property type="match status" value="1"/>
</dbReference>
<dbReference type="PROSITE" id="PS00330">
    <property type="entry name" value="HEMOLYSIN_CALCIUM"/>
    <property type="match status" value="1"/>
</dbReference>
<organism evidence="7 8">
    <name type="scientific">Undibacterium flavidum</name>
    <dbReference type="NCBI Taxonomy" id="2762297"/>
    <lineage>
        <taxon>Bacteria</taxon>
        <taxon>Pseudomonadati</taxon>
        <taxon>Pseudomonadota</taxon>
        <taxon>Betaproteobacteria</taxon>
        <taxon>Burkholderiales</taxon>
        <taxon>Oxalobacteraceae</taxon>
        <taxon>Undibacterium</taxon>
    </lineage>
</organism>
<keyword evidence="2" id="KW-0645">Protease</keyword>
<reference evidence="7 8" key="1">
    <citation type="submission" date="2020-08" db="EMBL/GenBank/DDBJ databases">
        <title>Novel species isolated from subtropical streams in China.</title>
        <authorList>
            <person name="Lu H."/>
        </authorList>
    </citation>
    <scope>NUCLEOTIDE SEQUENCE [LARGE SCALE GENOMIC DNA]</scope>
    <source>
        <strain evidence="7 8">LX15W</strain>
    </source>
</reference>
<dbReference type="Pfam" id="PF00353">
    <property type="entry name" value="HemolysinCabind"/>
    <property type="match status" value="3"/>
</dbReference>
<dbReference type="InterPro" id="IPR001818">
    <property type="entry name" value="Pept_M10_metallopeptidase"/>
</dbReference>
<sequence>MADFNLTDSDDTYVQPIEKKDSYDNIFGKKGNDIIRAYGGNLIGGPGNDTLELIIAPNEPWRSVTAAYWDGAPGKVIVDLEAGWAQDGWGGTDTLIGVQNVAGSWNDNELYGSSKDNTFFVGGGKTIVDGRGGYDAIYMPGFSSTPPVWSDFNIKVSIDGLSAVITSPGHNNFLMNISNVEVLQIWTGTNNDTRLLSSFINPQDLAIDGLVQGLSNRWNVSSAVGSAVEVTYSFVLQAPANGVGANQFHAFSAAEQNAVREILLSISQASGLSFREVSEANGSSGSIRFGASQQTDTKGVTNFPAQNSETAGDVWMDLDSLINLAPGSEGYAALLHEIGHALGLRHTRNVDANDHYAQQIMTEYDLTSLTVMSQNASSDGLFPSTFGALDITALRYLYGSKPVHSGNDTYQFSGIQFLSETTLIDDGGTDTLDASLSKIGVSLDLVPGHLSSVGVTANGILATNNLALALGSNIENAVGTAFDDVLLGNDLDNQLTGGKGNDWIDGGKGKDTAIFVGARSDYLISTGFGNTFITARDGTSGFDTLLNIESLRFNDQSLILGSAALGSDIEIDMDQGLSASGQLPDPSDLSRGLVSYQIKSLPAHGELTLNSAGNFVYTPNPVFSSTDSFSYTLSDGKNNTNVYMAFINVHAVVPTLPYSLLPDTTKVDEGGSVNYYLYTNGITAGTVVHYKLSGVSAADITGGALTGSITIDASGTTKFSVGLVADLLTEGAETLITSISLTPGGVALSTAIGVTINDSSRTLPLQIEGTANGEQLTGGAGDDIINANAGNDTITGAAGNDVIDGGAGIDLAMFSGNLNTYHLTHSGANYTVQAKTGSDGSDTIKNVESLKFNDFTVNLTIQNLAASAPQANVQRLMELYVAFFNRVPDAEGLAYWIGQMNAGQKINQIAETFYNAGIQYSDLTGFSASMSNTDFINVVYKNVLGRTSGADQGGLDYWNGQLSSGKATHGSLVSDILTAAHNFKGDATWGWVANLLDNKILVAKTFAIDWGLSYNTANESIVKGMAIAAAVTSTSTVDALTLVGIAAADMSLL</sequence>
<dbReference type="InterPro" id="IPR025282">
    <property type="entry name" value="DUF4214"/>
</dbReference>
<evidence type="ECO:0000256" key="4">
    <source>
        <dbReference type="ARBA" id="ARBA00022801"/>
    </source>
</evidence>
<evidence type="ECO:0000256" key="3">
    <source>
        <dbReference type="ARBA" id="ARBA00022723"/>
    </source>
</evidence>
<dbReference type="Gene3D" id="2.150.10.10">
    <property type="entry name" value="Serralysin-like metalloprotease, C-terminal"/>
    <property type="match status" value="3"/>
</dbReference>
<keyword evidence="3" id="KW-0479">Metal-binding</keyword>
<evidence type="ECO:0000313" key="8">
    <source>
        <dbReference type="Proteomes" id="UP000624279"/>
    </source>
</evidence>
<dbReference type="InterPro" id="IPR006026">
    <property type="entry name" value="Peptidase_Metallo"/>
</dbReference>